<evidence type="ECO:0000313" key="4">
    <source>
        <dbReference type="Proteomes" id="UP000226179"/>
    </source>
</evidence>
<feature type="domain" description="Pyruvate flavodoxin/ferredoxin oxidoreductase pyrimidine binding" evidence="2">
    <location>
        <begin position="17"/>
        <end position="68"/>
    </location>
</feature>
<dbReference type="Proteomes" id="UP000226179">
    <property type="component" value="Unassembled WGS sequence"/>
</dbReference>
<dbReference type="PANTHER" id="PTHR32154">
    <property type="entry name" value="PYRUVATE-FLAVODOXIN OXIDOREDUCTASE-RELATED"/>
    <property type="match status" value="1"/>
</dbReference>
<keyword evidence="1" id="KW-0560">Oxidoreductase</keyword>
<dbReference type="Gene3D" id="3.40.50.970">
    <property type="match status" value="1"/>
</dbReference>
<evidence type="ECO:0000313" key="3">
    <source>
        <dbReference type="EMBL" id="PGH25978.1"/>
    </source>
</evidence>
<protein>
    <submittedName>
        <fullName evidence="3">Pyruvate-flavodoxin oxidoreductase</fullName>
    </submittedName>
</protein>
<organism evidence="3 4">
    <name type="scientific">Fusobacterium animalis</name>
    <dbReference type="NCBI Taxonomy" id="76859"/>
    <lineage>
        <taxon>Bacteria</taxon>
        <taxon>Fusobacteriati</taxon>
        <taxon>Fusobacteriota</taxon>
        <taxon>Fusobacteriia</taxon>
        <taxon>Fusobacteriales</taxon>
        <taxon>Fusobacteriaceae</taxon>
        <taxon>Fusobacterium</taxon>
    </lineage>
</organism>
<dbReference type="PANTHER" id="PTHR32154:SF0">
    <property type="entry name" value="PYRUVATE-FLAVODOXIN OXIDOREDUCTASE-RELATED"/>
    <property type="match status" value="1"/>
</dbReference>
<reference evidence="3 4" key="1">
    <citation type="submission" date="2017-06" db="EMBL/GenBank/DDBJ databases">
        <title>Draft genome sequence of Fusobacterium nucleatum subsp. animalis KCOM 1280 (=ChDC F318).</title>
        <authorList>
            <person name="Kook J.-K."/>
            <person name="Park S.-N."/>
            <person name="Lim Y.K."/>
            <person name="Roh H."/>
        </authorList>
    </citation>
    <scope>NUCLEOTIDE SEQUENCE [LARGE SCALE GENOMIC DNA]</scope>
    <source>
        <strain evidence="4">KCOM 1280 ( ChDC F318)</strain>
    </source>
</reference>
<dbReference type="GO" id="GO:0006979">
    <property type="term" value="P:response to oxidative stress"/>
    <property type="evidence" value="ECO:0007669"/>
    <property type="project" value="TreeGrafter"/>
</dbReference>
<evidence type="ECO:0000256" key="1">
    <source>
        <dbReference type="ARBA" id="ARBA00023002"/>
    </source>
</evidence>
<proteinExistence type="predicted"/>
<accession>A0A2B7YYL0</accession>
<dbReference type="SUPFAM" id="SSF52518">
    <property type="entry name" value="Thiamin diphosphate-binding fold (THDP-binding)"/>
    <property type="match status" value="1"/>
</dbReference>
<dbReference type="Pfam" id="PF01855">
    <property type="entry name" value="POR_N"/>
    <property type="match status" value="1"/>
</dbReference>
<dbReference type="InterPro" id="IPR050722">
    <property type="entry name" value="Pyruvate:ferred/Flavod_OxRd"/>
</dbReference>
<dbReference type="InterPro" id="IPR002880">
    <property type="entry name" value="Pyrv_Fd/Flavodoxin_OxRdtase_N"/>
</dbReference>
<evidence type="ECO:0000259" key="2">
    <source>
        <dbReference type="Pfam" id="PF01855"/>
    </source>
</evidence>
<name>A0A2B7YYL0_9FUSO</name>
<sequence>MDMKKVMQTMDGNQASAYAFTEVAGIYPITLSSPMAEYVDEWAANGMKNIFDVPVKLVEMQSEGELSMVHWKLVL</sequence>
<gene>
    <name evidence="3" type="ORF">RN90_11865</name>
</gene>
<dbReference type="EMBL" id="NJGJ01000001">
    <property type="protein sequence ID" value="PGH25978.1"/>
    <property type="molecule type" value="Genomic_DNA"/>
</dbReference>
<keyword evidence="3" id="KW-0670">Pyruvate</keyword>
<comment type="caution">
    <text evidence="3">The sequence shown here is derived from an EMBL/GenBank/DDBJ whole genome shotgun (WGS) entry which is preliminary data.</text>
</comment>
<dbReference type="InterPro" id="IPR029061">
    <property type="entry name" value="THDP-binding"/>
</dbReference>
<dbReference type="AlphaFoldDB" id="A0A2B7YYL0"/>
<dbReference type="GO" id="GO:0016491">
    <property type="term" value="F:oxidoreductase activity"/>
    <property type="evidence" value="ECO:0007669"/>
    <property type="project" value="UniProtKB-KW"/>
</dbReference>